<dbReference type="PANTHER" id="PTHR46652">
    <property type="entry name" value="LEUCINE-RICH REPEAT AND IQ DOMAIN-CONTAINING PROTEIN 1-RELATED"/>
    <property type="match status" value="1"/>
</dbReference>
<dbReference type="InterPro" id="IPR025875">
    <property type="entry name" value="Leu-rich_rpt_4"/>
</dbReference>
<organism evidence="4 5">
    <name type="scientific">Prorocentrum cordatum</name>
    <dbReference type="NCBI Taxonomy" id="2364126"/>
    <lineage>
        <taxon>Eukaryota</taxon>
        <taxon>Sar</taxon>
        <taxon>Alveolata</taxon>
        <taxon>Dinophyceae</taxon>
        <taxon>Prorocentrales</taxon>
        <taxon>Prorocentraceae</taxon>
        <taxon>Prorocentrum</taxon>
    </lineage>
</organism>
<feature type="compositionally biased region" description="Pro residues" evidence="3">
    <location>
        <begin position="548"/>
        <end position="565"/>
    </location>
</feature>
<feature type="non-terminal residue" evidence="4">
    <location>
        <position position="703"/>
    </location>
</feature>
<proteinExistence type="predicted"/>
<name>A0ABN9PNR4_9DINO</name>
<feature type="region of interest" description="Disordered" evidence="3">
    <location>
        <begin position="527"/>
        <end position="703"/>
    </location>
</feature>
<keyword evidence="2" id="KW-0677">Repeat</keyword>
<dbReference type="PANTHER" id="PTHR46652:SF3">
    <property type="entry name" value="LEUCINE-RICH REPEAT-CONTAINING PROTEIN 9"/>
    <property type="match status" value="1"/>
</dbReference>
<comment type="caution">
    <text evidence="4">The sequence shown here is derived from an EMBL/GenBank/DDBJ whole genome shotgun (WGS) entry which is preliminary data.</text>
</comment>
<evidence type="ECO:0000256" key="3">
    <source>
        <dbReference type="SAM" id="MobiDB-lite"/>
    </source>
</evidence>
<dbReference type="Pfam" id="PF12799">
    <property type="entry name" value="LRR_4"/>
    <property type="match status" value="1"/>
</dbReference>
<dbReference type="SUPFAM" id="SSF52058">
    <property type="entry name" value="L domain-like"/>
    <property type="match status" value="1"/>
</dbReference>
<feature type="compositionally biased region" description="Basic and acidic residues" evidence="3">
    <location>
        <begin position="527"/>
        <end position="537"/>
    </location>
</feature>
<dbReference type="SMART" id="SM00364">
    <property type="entry name" value="LRR_BAC"/>
    <property type="match status" value="5"/>
</dbReference>
<evidence type="ECO:0000256" key="2">
    <source>
        <dbReference type="ARBA" id="ARBA00022737"/>
    </source>
</evidence>
<keyword evidence="5" id="KW-1185">Reference proteome</keyword>
<feature type="compositionally biased region" description="Basic and acidic residues" evidence="3">
    <location>
        <begin position="571"/>
        <end position="586"/>
    </location>
</feature>
<dbReference type="Proteomes" id="UP001189429">
    <property type="component" value="Unassembled WGS sequence"/>
</dbReference>
<reference evidence="4" key="1">
    <citation type="submission" date="2023-10" db="EMBL/GenBank/DDBJ databases">
        <authorList>
            <person name="Chen Y."/>
            <person name="Shah S."/>
            <person name="Dougan E. K."/>
            <person name="Thang M."/>
            <person name="Chan C."/>
        </authorList>
    </citation>
    <scope>NUCLEOTIDE SEQUENCE [LARGE SCALE GENOMIC DNA]</scope>
</reference>
<dbReference type="Pfam" id="PF13855">
    <property type="entry name" value="LRR_8"/>
    <property type="match status" value="1"/>
</dbReference>
<evidence type="ECO:0000256" key="1">
    <source>
        <dbReference type="ARBA" id="ARBA00022614"/>
    </source>
</evidence>
<dbReference type="InterPro" id="IPR032675">
    <property type="entry name" value="LRR_dom_sf"/>
</dbReference>
<dbReference type="PROSITE" id="PS51450">
    <property type="entry name" value="LRR"/>
    <property type="match status" value="5"/>
</dbReference>
<feature type="region of interest" description="Disordered" evidence="3">
    <location>
        <begin position="384"/>
        <end position="458"/>
    </location>
</feature>
<keyword evidence="1" id="KW-0433">Leucine-rich repeat</keyword>
<dbReference type="SMART" id="SM00369">
    <property type="entry name" value="LRR_TYP"/>
    <property type="match status" value="8"/>
</dbReference>
<gene>
    <name evidence="4" type="ORF">PCOR1329_LOCUS2761</name>
</gene>
<accession>A0ABN9PNR4</accession>
<evidence type="ECO:0000313" key="5">
    <source>
        <dbReference type="Proteomes" id="UP001189429"/>
    </source>
</evidence>
<dbReference type="EMBL" id="CAUYUJ010000699">
    <property type="protein sequence ID" value="CAK0792036.1"/>
    <property type="molecule type" value="Genomic_DNA"/>
</dbReference>
<feature type="compositionally biased region" description="Acidic residues" evidence="3">
    <location>
        <begin position="397"/>
        <end position="406"/>
    </location>
</feature>
<dbReference type="Gene3D" id="3.80.10.10">
    <property type="entry name" value="Ribonuclease Inhibitor"/>
    <property type="match status" value="2"/>
</dbReference>
<dbReference type="SMART" id="SM00365">
    <property type="entry name" value="LRR_SD22"/>
    <property type="match status" value="6"/>
</dbReference>
<dbReference type="InterPro" id="IPR003591">
    <property type="entry name" value="Leu-rich_rpt_typical-subtyp"/>
</dbReference>
<dbReference type="InterPro" id="IPR050836">
    <property type="entry name" value="SDS22/Internalin_LRR"/>
</dbReference>
<dbReference type="InterPro" id="IPR001611">
    <property type="entry name" value="Leu-rich_rpt"/>
</dbReference>
<sequence length="703" mass="74188">MALCVFDDAEGGGGNPIGNATLQHVALGGNSYALKQIREGNRWLGGAATKIEDIVKDCVEGSEAGKVVDLNFHFKFIQEISGLEQYAPNLRTLNLSSNNIAEISGLDGMNRLKELKLYGCQISRISSLEPCRNLSALYLEDNRIVSIEGLDALVSLEHLNLDNNRIQAIGKGLAKLARLKELHLCSNRLSTLAGLTGLSALQVLRVSNNQIADVTADQLRAQNKLDELNLSGNQLTSLSFFGAPPRPCATLAVAGAAPRPHGGGQGGGLEPSRQLQLLPSLASLDVSGNQLTADALRNLPTCMQLSEVSLAENQIADLPTSLSSSWPSVEILDLSGNLLERPESVQRLSAMVSMRELLLEGNPLQEDEEALSKALSGLTSLEYVDDRPFAPAPEPSLGDEEEEADAETFALTKAGGSLERPGSSAGSRPSTAGRPRSGAGSRPTTAGSRPGGAGGAAAVNPLMANARLKLTERRFVNEEQALAWERQTKSGLAAIEKQLHRTEQQIDRDMQDMNRYLVRAERVLKREKELQERRDAAIPEELEDPEPPARPRPAASPAPAQPAPPSRSGRRLREAMHSARGDDGGGDRAGTPDASSREGGPTAPPSRAGTRCPSGASAAFDEAHAAVLQASPRDSGTTSGAEDRQRSGPEDVATGASEGEDGVPLPRPRASAPPHAGSARGGVRRARPRAVGGYATARPAAGS</sequence>
<protein>
    <recommendedName>
        <fullName evidence="6">Protein phosphatase 1 regulatory subunit 7</fullName>
    </recommendedName>
</protein>
<evidence type="ECO:0000313" key="4">
    <source>
        <dbReference type="EMBL" id="CAK0792036.1"/>
    </source>
</evidence>
<evidence type="ECO:0008006" key="6">
    <source>
        <dbReference type="Google" id="ProtNLM"/>
    </source>
</evidence>